<keyword evidence="1" id="KW-0812">Transmembrane</keyword>
<evidence type="ECO:0000256" key="1">
    <source>
        <dbReference type="SAM" id="Phobius"/>
    </source>
</evidence>
<dbReference type="Proteomes" id="UP000249375">
    <property type="component" value="Chromosome"/>
</dbReference>
<keyword evidence="1" id="KW-0472">Membrane</keyword>
<evidence type="ECO:0000313" key="3">
    <source>
        <dbReference type="Proteomes" id="UP000249375"/>
    </source>
</evidence>
<dbReference type="NCBIfam" id="TIGR02046">
    <property type="entry name" value="sdhC_b558_fam"/>
    <property type="match status" value="1"/>
</dbReference>
<keyword evidence="3" id="KW-1185">Reference proteome</keyword>
<accession>A0A5P8E6X2</accession>
<dbReference type="SUPFAM" id="SSF81343">
    <property type="entry name" value="Fumarate reductase respiratory complex transmembrane subunits"/>
    <property type="match status" value="1"/>
</dbReference>
<proteinExistence type="predicted"/>
<dbReference type="AlphaFoldDB" id="A0A5P8E6X2"/>
<feature type="transmembrane region" description="Helical" evidence="1">
    <location>
        <begin position="12"/>
        <end position="38"/>
    </location>
</feature>
<reference evidence="2 3" key="1">
    <citation type="submission" date="2018-11" db="EMBL/GenBank/DDBJ databases">
        <authorList>
            <person name="Na S.W."/>
            <person name="Baik M."/>
        </authorList>
    </citation>
    <scope>NUCLEOTIDE SEQUENCE [LARGE SCALE GENOMIC DNA]</scope>
    <source>
        <strain evidence="2 3">E39</strain>
    </source>
</reference>
<dbReference type="GO" id="GO:0016020">
    <property type="term" value="C:membrane"/>
    <property type="evidence" value="ECO:0007669"/>
    <property type="project" value="InterPro"/>
</dbReference>
<dbReference type="OrthoDB" id="9802842at2"/>
<gene>
    <name evidence="2" type="ORF">C7Y71_006480</name>
</gene>
<name>A0A5P8E6X2_9BACT</name>
<evidence type="ECO:0000313" key="2">
    <source>
        <dbReference type="EMBL" id="QFQ12692.1"/>
    </source>
</evidence>
<feature type="transmembrane region" description="Helical" evidence="1">
    <location>
        <begin position="105"/>
        <end position="125"/>
    </location>
</feature>
<dbReference type="CDD" id="cd03498">
    <property type="entry name" value="SQR_TypeB_2_TM"/>
    <property type="match status" value="1"/>
</dbReference>
<keyword evidence="1" id="KW-1133">Transmembrane helix</keyword>
<sequence length="232" mass="25777">MWLCNSSIGRKVVMSVTGLALVLFLTFHACMNVVAIFSEDGYNMICEFLGANWYAVAATAGLAALVVIHFVYAIMLTLQNRKARGSNRYAVTDKPAKVEWASQNMFVLGLIVCLGLLLHLFNFWFNMMFAELAGTTPVNGIDPANGYEMIVYTFHGAGVTSYIYVALYVVWLCALWFHLTHGIWSGMQTLGANNKVWFCRLKTIGFWYASIVILLFLVVALYFAFGGTALIG</sequence>
<dbReference type="RefSeq" id="WP_111898996.1">
    <property type="nucleotide sequence ID" value="NZ_CP033459.1"/>
</dbReference>
<feature type="transmembrane region" description="Helical" evidence="1">
    <location>
        <begin position="162"/>
        <end position="184"/>
    </location>
</feature>
<dbReference type="InterPro" id="IPR011138">
    <property type="entry name" value="Cytochrome_b-558"/>
</dbReference>
<dbReference type="EMBL" id="CP033459">
    <property type="protein sequence ID" value="QFQ12692.1"/>
    <property type="molecule type" value="Genomic_DNA"/>
</dbReference>
<feature type="transmembrane region" description="Helical" evidence="1">
    <location>
        <begin position="53"/>
        <end position="78"/>
    </location>
</feature>
<organism evidence="2 3">
    <name type="scientific">Pseudoprevotella muciniphila</name>
    <dbReference type="NCBI Taxonomy" id="2133944"/>
    <lineage>
        <taxon>Bacteria</taxon>
        <taxon>Pseudomonadati</taxon>
        <taxon>Bacteroidota</taxon>
        <taxon>Bacteroidia</taxon>
        <taxon>Bacteroidales</taxon>
        <taxon>Prevotellaceae</taxon>
        <taxon>Pseudoprevotella</taxon>
    </lineage>
</organism>
<dbReference type="Gene3D" id="1.20.1300.10">
    <property type="entry name" value="Fumarate reductase/succinate dehydrogenase, transmembrane subunit"/>
    <property type="match status" value="1"/>
</dbReference>
<feature type="transmembrane region" description="Helical" evidence="1">
    <location>
        <begin position="205"/>
        <end position="225"/>
    </location>
</feature>
<protein>
    <submittedName>
        <fullName evidence="2">Succinate dehydrogenase/fumarate reductase cytochrome b subunit</fullName>
    </submittedName>
</protein>
<dbReference type="InterPro" id="IPR034804">
    <property type="entry name" value="SQR/QFR_C/D"/>
</dbReference>
<dbReference type="KEGG" id="alq:C7Y71_006480"/>